<keyword evidence="4 6" id="KW-1133">Transmembrane helix</keyword>
<dbReference type="Proteomes" id="UP000823990">
    <property type="component" value="Unassembled WGS sequence"/>
</dbReference>
<dbReference type="GO" id="GO:0005886">
    <property type="term" value="C:plasma membrane"/>
    <property type="evidence" value="ECO:0007669"/>
    <property type="project" value="UniProtKB-SubCell"/>
</dbReference>
<evidence type="ECO:0000256" key="2">
    <source>
        <dbReference type="ARBA" id="ARBA00009142"/>
    </source>
</evidence>
<evidence type="ECO:0000256" key="4">
    <source>
        <dbReference type="ARBA" id="ARBA00022989"/>
    </source>
</evidence>
<evidence type="ECO:0000313" key="8">
    <source>
        <dbReference type="Proteomes" id="UP000823990"/>
    </source>
</evidence>
<dbReference type="PANTHER" id="PTHR43701:SF2">
    <property type="entry name" value="MEMBRANE TRANSPORTER PROTEIN YJNA-RELATED"/>
    <property type="match status" value="1"/>
</dbReference>
<reference evidence="7" key="2">
    <citation type="submission" date="2021-04" db="EMBL/GenBank/DDBJ databases">
        <authorList>
            <person name="Gilroy R."/>
        </authorList>
    </citation>
    <scope>NUCLEOTIDE SEQUENCE</scope>
    <source>
        <strain evidence="7">12435</strain>
    </source>
</reference>
<evidence type="ECO:0000256" key="3">
    <source>
        <dbReference type="ARBA" id="ARBA00022692"/>
    </source>
</evidence>
<dbReference type="PANTHER" id="PTHR43701">
    <property type="entry name" value="MEMBRANE TRANSPORTER PROTEIN MJ0441-RELATED"/>
    <property type="match status" value="1"/>
</dbReference>
<sequence length="135" mass="13670">MEGLTLVLAGAAGGALGGMGMGGGTLLIPLLTLLCGFSRHAAQAINLVVFLPMSAVSLFFHAKNGLLRAEYFFTVALPAAASATGVSFLAVAADAGLLKNVFGVFLIAVGAMQFIGAFTNKKDNALPVLVGKTDK</sequence>
<dbReference type="InterPro" id="IPR002781">
    <property type="entry name" value="TM_pro_TauE-like"/>
</dbReference>
<feature type="transmembrane region" description="Helical" evidence="6">
    <location>
        <begin position="72"/>
        <end position="91"/>
    </location>
</feature>
<keyword evidence="5 6" id="KW-0472">Membrane</keyword>
<feature type="transmembrane region" description="Helical" evidence="6">
    <location>
        <begin position="41"/>
        <end position="60"/>
    </location>
</feature>
<comment type="caution">
    <text evidence="7">The sequence shown here is derived from an EMBL/GenBank/DDBJ whole genome shotgun (WGS) entry which is preliminary data.</text>
</comment>
<proteinExistence type="inferred from homology"/>
<accession>A0A9D1PZ96</accession>
<dbReference type="Pfam" id="PF01925">
    <property type="entry name" value="TauE"/>
    <property type="match status" value="1"/>
</dbReference>
<name>A0A9D1PZ96_9FIRM</name>
<evidence type="ECO:0000256" key="5">
    <source>
        <dbReference type="ARBA" id="ARBA00023136"/>
    </source>
</evidence>
<dbReference type="AlphaFoldDB" id="A0A9D1PZ96"/>
<comment type="similarity">
    <text evidence="2 6">Belongs to the 4-toluene sulfonate uptake permease (TSUP) (TC 2.A.102) family.</text>
</comment>
<evidence type="ECO:0000256" key="1">
    <source>
        <dbReference type="ARBA" id="ARBA00004141"/>
    </source>
</evidence>
<evidence type="ECO:0000313" key="7">
    <source>
        <dbReference type="EMBL" id="HIW02349.1"/>
    </source>
</evidence>
<organism evidence="7 8">
    <name type="scientific">Candidatus Protoclostridium stercorigallinarum</name>
    <dbReference type="NCBI Taxonomy" id="2838741"/>
    <lineage>
        <taxon>Bacteria</taxon>
        <taxon>Bacillati</taxon>
        <taxon>Bacillota</taxon>
        <taxon>Clostridia</taxon>
        <taxon>Candidatus Protoclostridium</taxon>
    </lineage>
</organism>
<dbReference type="InterPro" id="IPR051598">
    <property type="entry name" value="TSUP/Inactive_protease-like"/>
</dbReference>
<protein>
    <recommendedName>
        <fullName evidence="6">Probable membrane transporter protein</fullName>
    </recommendedName>
</protein>
<gene>
    <name evidence="7" type="ORF">H9892_03335</name>
</gene>
<dbReference type="EMBL" id="DXHS01000058">
    <property type="protein sequence ID" value="HIW02349.1"/>
    <property type="molecule type" value="Genomic_DNA"/>
</dbReference>
<evidence type="ECO:0000256" key="6">
    <source>
        <dbReference type="RuleBase" id="RU363041"/>
    </source>
</evidence>
<keyword evidence="3 6" id="KW-0812">Transmembrane</keyword>
<reference evidence="7" key="1">
    <citation type="journal article" date="2021" name="PeerJ">
        <title>Extensive microbial diversity within the chicken gut microbiome revealed by metagenomics and culture.</title>
        <authorList>
            <person name="Gilroy R."/>
            <person name="Ravi A."/>
            <person name="Getino M."/>
            <person name="Pursley I."/>
            <person name="Horton D.L."/>
            <person name="Alikhan N.F."/>
            <person name="Baker D."/>
            <person name="Gharbi K."/>
            <person name="Hall N."/>
            <person name="Watson M."/>
            <person name="Adriaenssens E.M."/>
            <person name="Foster-Nyarko E."/>
            <person name="Jarju S."/>
            <person name="Secka A."/>
            <person name="Antonio M."/>
            <person name="Oren A."/>
            <person name="Chaudhuri R.R."/>
            <person name="La Ragione R."/>
            <person name="Hildebrand F."/>
            <person name="Pallen M.J."/>
        </authorList>
    </citation>
    <scope>NUCLEOTIDE SEQUENCE</scope>
    <source>
        <strain evidence="7">12435</strain>
    </source>
</reference>
<keyword evidence="6" id="KW-1003">Cell membrane</keyword>
<comment type="subcellular location">
    <subcellularLocation>
        <location evidence="6">Cell membrane</location>
        <topology evidence="6">Multi-pass membrane protein</topology>
    </subcellularLocation>
    <subcellularLocation>
        <location evidence="1">Membrane</location>
        <topology evidence="1">Multi-pass membrane protein</topology>
    </subcellularLocation>
</comment>
<feature type="transmembrane region" description="Helical" evidence="6">
    <location>
        <begin position="97"/>
        <end position="118"/>
    </location>
</feature>